<keyword evidence="4 6" id="KW-0472">Membrane</keyword>
<name>A0A086K716_TOXGO</name>
<feature type="domain" description="J" evidence="7">
    <location>
        <begin position="213"/>
        <end position="277"/>
    </location>
</feature>
<feature type="compositionally biased region" description="Basic and acidic residues" evidence="5">
    <location>
        <begin position="268"/>
        <end position="279"/>
    </location>
</feature>
<evidence type="ECO:0000256" key="3">
    <source>
        <dbReference type="ARBA" id="ARBA00022989"/>
    </source>
</evidence>
<protein>
    <submittedName>
        <fullName evidence="8">DnaJ domain-containing protein</fullName>
    </submittedName>
</protein>
<proteinExistence type="predicted"/>
<feature type="transmembrane region" description="Helical" evidence="6">
    <location>
        <begin position="340"/>
        <end position="362"/>
    </location>
</feature>
<dbReference type="PRINTS" id="PR00625">
    <property type="entry name" value="JDOMAIN"/>
</dbReference>
<feature type="compositionally biased region" description="Low complexity" evidence="5">
    <location>
        <begin position="52"/>
        <end position="82"/>
    </location>
</feature>
<dbReference type="InterPro" id="IPR015399">
    <property type="entry name" value="DUF1977_DnaJ-like"/>
</dbReference>
<sequence>MEGNKDEALRCLQLARRALESQDFAKALRMAERAQRMFPTSEGGTYVSICSSKLKESSQSSEPRCRSGSSSQGAREAARAAPPEVPSTSAGKANENGSEGASSRLHREGTSPARRRTSYSSAYSSSHVKPESADPDNSSSPGARMHATHATHAQPKVAASFSSRSQSSSSFSSSERAESTLPRSSSTPAAASSRGNYTAEQVALCTRVLTTKCYYQTLGVDRGATDEVIKKAYKKLALQLHPDKNRAPHAEEAFKKVSKVSQCLLDPEKRSRYDQHGEEEAANGGTRVRYRQEEGITPEELFQAFFGFTMGDPGRGRGQTRYYYQRRPQRGNGEEHGGGLYYLLQILPMAIMFLIMFVGNFFPHSGTQPTAPYSFLQTSDYPVHRLTRYHSVRFYVSPYFRRDYPDESEKLRDLEMAIELKFYHSKCQKEKEDLSRQLNVAHYYRASEAKVREILDRPRPHCQIYDSLWSQRTRRS</sequence>
<dbReference type="CDD" id="cd06257">
    <property type="entry name" value="DnaJ"/>
    <property type="match status" value="1"/>
</dbReference>
<evidence type="ECO:0000256" key="2">
    <source>
        <dbReference type="ARBA" id="ARBA00022692"/>
    </source>
</evidence>
<dbReference type="PROSITE" id="PS50076">
    <property type="entry name" value="DNAJ_2"/>
    <property type="match status" value="1"/>
</dbReference>
<dbReference type="Gene3D" id="1.10.287.110">
    <property type="entry name" value="DnaJ domain"/>
    <property type="match status" value="1"/>
</dbReference>
<evidence type="ECO:0000256" key="6">
    <source>
        <dbReference type="SAM" id="Phobius"/>
    </source>
</evidence>
<dbReference type="EMBL" id="AEYI02001212">
    <property type="protein sequence ID" value="KFG40184.1"/>
    <property type="molecule type" value="Genomic_DNA"/>
</dbReference>
<dbReference type="Proteomes" id="UP000028828">
    <property type="component" value="Unassembled WGS sequence"/>
</dbReference>
<keyword evidence="3 6" id="KW-1133">Transmembrane helix</keyword>
<comment type="subcellular location">
    <subcellularLocation>
        <location evidence="1">Membrane</location>
        <topology evidence="1">Single-pass membrane protein</topology>
    </subcellularLocation>
</comment>
<dbReference type="SMART" id="SM00271">
    <property type="entry name" value="DnaJ"/>
    <property type="match status" value="1"/>
</dbReference>
<comment type="caution">
    <text evidence="8">The sequence shown here is derived from an EMBL/GenBank/DDBJ whole genome shotgun (WGS) entry which is preliminary data.</text>
</comment>
<gene>
    <name evidence="8" type="ORF">TGP89_259980</name>
</gene>
<dbReference type="InterPro" id="IPR051100">
    <property type="entry name" value="DnaJ_subfamily_B/C"/>
</dbReference>
<dbReference type="GO" id="GO:0016020">
    <property type="term" value="C:membrane"/>
    <property type="evidence" value="ECO:0007669"/>
    <property type="project" value="UniProtKB-SubCell"/>
</dbReference>
<keyword evidence="2 6" id="KW-0812">Transmembrane</keyword>
<evidence type="ECO:0000313" key="8">
    <source>
        <dbReference type="EMBL" id="KFG40184.1"/>
    </source>
</evidence>
<dbReference type="OrthoDB" id="552049at2759"/>
<dbReference type="AlphaFoldDB" id="A0A086K716"/>
<reference evidence="8 9" key="1">
    <citation type="submission" date="2014-03" db="EMBL/GenBank/DDBJ databases">
        <authorList>
            <person name="Sibley D."/>
            <person name="Venepally P."/>
            <person name="Karamycheva S."/>
            <person name="Hadjithomas M."/>
            <person name="Khan A."/>
            <person name="Brunk B."/>
            <person name="Roos D."/>
            <person name="Caler E."/>
            <person name="Lorenzi H."/>
        </authorList>
    </citation>
    <scope>NUCLEOTIDE SEQUENCE [LARGE SCALE GENOMIC DNA]</scope>
    <source>
        <strain evidence="9">p89</strain>
    </source>
</reference>
<evidence type="ECO:0000313" key="9">
    <source>
        <dbReference type="Proteomes" id="UP000028828"/>
    </source>
</evidence>
<feature type="compositionally biased region" description="Low complexity" evidence="5">
    <location>
        <begin position="159"/>
        <end position="194"/>
    </location>
</feature>
<feature type="compositionally biased region" description="Polar residues" evidence="5">
    <location>
        <begin position="86"/>
        <end position="101"/>
    </location>
</feature>
<evidence type="ECO:0000256" key="1">
    <source>
        <dbReference type="ARBA" id="ARBA00004167"/>
    </source>
</evidence>
<evidence type="ECO:0000256" key="4">
    <source>
        <dbReference type="ARBA" id="ARBA00023136"/>
    </source>
</evidence>
<feature type="region of interest" description="Disordered" evidence="5">
    <location>
        <begin position="52"/>
        <end position="197"/>
    </location>
</feature>
<dbReference type="InterPro" id="IPR036869">
    <property type="entry name" value="J_dom_sf"/>
</dbReference>
<dbReference type="PANTHER" id="PTHR43908">
    <property type="entry name" value="AT29763P-RELATED"/>
    <property type="match status" value="1"/>
</dbReference>
<accession>A0A086K716</accession>
<dbReference type="Pfam" id="PF09320">
    <property type="entry name" value="DUF1977"/>
    <property type="match status" value="1"/>
</dbReference>
<organism evidence="8 9">
    <name type="scientific">Toxoplasma gondii p89</name>
    <dbReference type="NCBI Taxonomy" id="943119"/>
    <lineage>
        <taxon>Eukaryota</taxon>
        <taxon>Sar</taxon>
        <taxon>Alveolata</taxon>
        <taxon>Apicomplexa</taxon>
        <taxon>Conoidasida</taxon>
        <taxon>Coccidia</taxon>
        <taxon>Eucoccidiorida</taxon>
        <taxon>Eimeriorina</taxon>
        <taxon>Sarcocystidae</taxon>
        <taxon>Toxoplasma</taxon>
    </lineage>
</organism>
<dbReference type="InterPro" id="IPR001623">
    <property type="entry name" value="DnaJ_domain"/>
</dbReference>
<dbReference type="SUPFAM" id="SSF46565">
    <property type="entry name" value="Chaperone J-domain"/>
    <property type="match status" value="1"/>
</dbReference>
<dbReference type="VEuPathDB" id="ToxoDB:TGP89_259980"/>
<dbReference type="Pfam" id="PF00226">
    <property type="entry name" value="DnaJ"/>
    <property type="match status" value="1"/>
</dbReference>
<evidence type="ECO:0000256" key="5">
    <source>
        <dbReference type="SAM" id="MobiDB-lite"/>
    </source>
</evidence>
<feature type="region of interest" description="Disordered" evidence="5">
    <location>
        <begin position="268"/>
        <end position="289"/>
    </location>
</feature>
<evidence type="ECO:0000259" key="7">
    <source>
        <dbReference type="PROSITE" id="PS50076"/>
    </source>
</evidence>